<name>A0A1H9NP66_9SPHI</name>
<protein>
    <submittedName>
        <fullName evidence="2">Uncharacterized protein</fullName>
    </submittedName>
</protein>
<evidence type="ECO:0000256" key="1">
    <source>
        <dbReference type="SAM" id="MobiDB-lite"/>
    </source>
</evidence>
<reference evidence="2 3" key="1">
    <citation type="submission" date="2016-10" db="EMBL/GenBank/DDBJ databases">
        <authorList>
            <person name="de Groot N.N."/>
        </authorList>
    </citation>
    <scope>NUCLEOTIDE SEQUENCE [LARGE SCALE GENOMIC DNA]</scope>
    <source>
        <strain evidence="2 3">DSM 18610</strain>
    </source>
</reference>
<gene>
    <name evidence="2" type="ORF">SAMN04488023_10834</name>
</gene>
<evidence type="ECO:0000313" key="3">
    <source>
        <dbReference type="Proteomes" id="UP000199572"/>
    </source>
</evidence>
<feature type="region of interest" description="Disordered" evidence="1">
    <location>
        <begin position="55"/>
        <end position="101"/>
    </location>
</feature>
<keyword evidence="3" id="KW-1185">Reference proteome</keyword>
<dbReference type="AlphaFoldDB" id="A0A1H9NP66"/>
<proteinExistence type="predicted"/>
<evidence type="ECO:0000313" key="2">
    <source>
        <dbReference type="EMBL" id="SER37429.1"/>
    </source>
</evidence>
<dbReference type="EMBL" id="FOGG01000008">
    <property type="protein sequence ID" value="SER37429.1"/>
    <property type="molecule type" value="Genomic_DNA"/>
</dbReference>
<dbReference type="Proteomes" id="UP000199572">
    <property type="component" value="Unassembled WGS sequence"/>
</dbReference>
<organism evidence="2 3">
    <name type="scientific">Pedobacter rhizosphaerae</name>
    <dbReference type="NCBI Taxonomy" id="390241"/>
    <lineage>
        <taxon>Bacteria</taxon>
        <taxon>Pseudomonadati</taxon>
        <taxon>Bacteroidota</taxon>
        <taxon>Sphingobacteriia</taxon>
        <taxon>Sphingobacteriales</taxon>
        <taxon>Sphingobacteriaceae</taxon>
        <taxon>Pedobacter</taxon>
    </lineage>
</organism>
<dbReference type="STRING" id="390241.SAMN04488023_10834"/>
<feature type="compositionally biased region" description="Basic and acidic residues" evidence="1">
    <location>
        <begin position="61"/>
        <end position="91"/>
    </location>
</feature>
<accession>A0A1H9NP66</accession>
<sequence length="120" mass="13732">MMVLGRSLPRNGVNFFYIYKMIRLALTLSLIFFISACALASRMDNTVVGSYEVSLNTQQGQERKKQDQKKLDKKTSGHPKPDQPKIKEVPRAKRQIKPMAVKPNVKVKPIKIIKPKIKRP</sequence>